<dbReference type="SUPFAM" id="SSF52799">
    <property type="entry name" value="(Phosphotyrosine protein) phosphatases II"/>
    <property type="match status" value="1"/>
</dbReference>
<dbReference type="GO" id="GO:0061578">
    <property type="term" value="F:K63-linked deubiquitinase activity"/>
    <property type="evidence" value="ECO:0007669"/>
    <property type="project" value="TreeGrafter"/>
</dbReference>
<dbReference type="GO" id="GO:0032154">
    <property type="term" value="C:cleavage furrow"/>
    <property type="evidence" value="ECO:0007669"/>
    <property type="project" value="TreeGrafter"/>
</dbReference>
<keyword evidence="6" id="KW-1185">Reference proteome</keyword>
<name>A0A498MVH5_LABRO</name>
<dbReference type="AlphaFoldDB" id="A0A498MVH5"/>
<keyword evidence="1" id="KW-0175">Coiled coil</keyword>
<dbReference type="STRING" id="84645.A0A498MVH5"/>
<evidence type="ECO:0000256" key="1">
    <source>
        <dbReference type="SAM" id="Coils"/>
    </source>
</evidence>
<feature type="domain" description="MPN" evidence="4">
    <location>
        <begin position="538"/>
        <end position="634"/>
    </location>
</feature>
<accession>A0A498MVH5</accession>
<evidence type="ECO:0000259" key="4">
    <source>
        <dbReference type="PROSITE" id="PS50249"/>
    </source>
</evidence>
<dbReference type="PROSITE" id="PS00383">
    <property type="entry name" value="TYR_PHOSPHATASE_1"/>
    <property type="match status" value="1"/>
</dbReference>
<dbReference type="Proteomes" id="UP000290572">
    <property type="component" value="Unassembled WGS sequence"/>
</dbReference>
<dbReference type="Gene3D" id="1.20.58.80">
    <property type="entry name" value="Phosphotransferase system, lactose/cellobiose-type IIA subunit"/>
    <property type="match status" value="1"/>
</dbReference>
<dbReference type="InterPro" id="IPR000555">
    <property type="entry name" value="JAMM/MPN+_dom"/>
</dbReference>
<dbReference type="FunFam" id="1.20.58.80:FF:000013">
    <property type="entry name" value="STAM-binding protein-like A"/>
    <property type="match status" value="1"/>
</dbReference>
<dbReference type="SUPFAM" id="SSF102712">
    <property type="entry name" value="JAB1/MPN domain"/>
    <property type="match status" value="1"/>
</dbReference>
<dbReference type="InterPro" id="IPR029021">
    <property type="entry name" value="Prot-tyrosine_phosphatase-like"/>
</dbReference>
<protein>
    <submittedName>
        <fullName evidence="5">STAM-binding-like A</fullName>
    </submittedName>
</protein>
<evidence type="ECO:0007829" key="7">
    <source>
        <dbReference type="PeptideAtlas" id="A0A498MVH5"/>
    </source>
</evidence>
<dbReference type="Gene3D" id="3.90.190.10">
    <property type="entry name" value="Protein tyrosine phosphatase superfamily"/>
    <property type="match status" value="1"/>
</dbReference>
<feature type="region of interest" description="Disordered" evidence="2">
    <location>
        <begin position="168"/>
        <end position="212"/>
    </location>
</feature>
<evidence type="ECO:0000256" key="2">
    <source>
        <dbReference type="SAM" id="MobiDB-lite"/>
    </source>
</evidence>
<evidence type="ECO:0000313" key="5">
    <source>
        <dbReference type="EMBL" id="RXN24501.1"/>
    </source>
</evidence>
<feature type="domain" description="Tyrosine specific protein phosphatases" evidence="3">
    <location>
        <begin position="127"/>
        <end position="162"/>
    </location>
</feature>
<comment type="caution">
    <text evidence="5">The sequence shown here is derived from an EMBL/GenBank/DDBJ whole genome shotgun (WGS) entry which is preliminary data.</text>
</comment>
<dbReference type="InterPro" id="IPR037518">
    <property type="entry name" value="MPN"/>
</dbReference>
<feature type="coiled-coil region" evidence="1">
    <location>
        <begin position="410"/>
        <end position="457"/>
    </location>
</feature>
<dbReference type="Pfam" id="PF08969">
    <property type="entry name" value="USP8_dimer"/>
    <property type="match status" value="1"/>
</dbReference>
<dbReference type="Pfam" id="PF01398">
    <property type="entry name" value="JAB"/>
    <property type="match status" value="1"/>
</dbReference>
<evidence type="ECO:0000259" key="3">
    <source>
        <dbReference type="PROSITE" id="PS50056"/>
    </source>
</evidence>
<dbReference type="GO" id="GO:0005768">
    <property type="term" value="C:endosome"/>
    <property type="evidence" value="ECO:0007669"/>
    <property type="project" value="TreeGrafter"/>
</dbReference>
<dbReference type="InterPro" id="IPR000387">
    <property type="entry name" value="Tyr_Pase_dom"/>
</dbReference>
<keyword evidence="7" id="KW-1267">Proteomics identification</keyword>
<dbReference type="PANTHER" id="PTHR12947">
    <property type="entry name" value="AMSH-LIKE PROTEASE"/>
    <property type="match status" value="1"/>
</dbReference>
<dbReference type="SUPFAM" id="SSF140856">
    <property type="entry name" value="USP8 N-terminal domain-like"/>
    <property type="match status" value="1"/>
</dbReference>
<dbReference type="GO" id="GO:0008237">
    <property type="term" value="F:metallopeptidase activity"/>
    <property type="evidence" value="ECO:0007669"/>
    <property type="project" value="InterPro"/>
</dbReference>
<dbReference type="GO" id="GO:0070536">
    <property type="term" value="P:protein K63-linked deubiquitination"/>
    <property type="evidence" value="ECO:0007669"/>
    <property type="project" value="TreeGrafter"/>
</dbReference>
<organism evidence="5 6">
    <name type="scientific">Labeo rohita</name>
    <name type="common">Indian major carp</name>
    <name type="synonym">Cyprinus rohita</name>
    <dbReference type="NCBI Taxonomy" id="84645"/>
    <lineage>
        <taxon>Eukaryota</taxon>
        <taxon>Metazoa</taxon>
        <taxon>Chordata</taxon>
        <taxon>Craniata</taxon>
        <taxon>Vertebrata</taxon>
        <taxon>Euteleostomi</taxon>
        <taxon>Actinopterygii</taxon>
        <taxon>Neopterygii</taxon>
        <taxon>Teleostei</taxon>
        <taxon>Ostariophysi</taxon>
        <taxon>Cypriniformes</taxon>
        <taxon>Cyprinidae</taxon>
        <taxon>Labeoninae</taxon>
        <taxon>Labeonini</taxon>
        <taxon>Labeo</taxon>
    </lineage>
</organism>
<sequence length="634" mass="72471">MNYVRGTGHAFVVGQSSCCEDMPAKKKNAVPDRWTDYTPLGKRIPGTRFIAFKVPLKQSFRYHLTQSEAFGPFDLVGMLEKEGQELGLIIDLTFTTRYYKVEDLPNTLYHLKIFTAGHEVPNDATILSFKKAVRHFLRDNENNEKLIGVHCTHGLNRTGYLICRNEGMEEPDQEPTQGLANEPRDDAPPHHRREQHNHDPPLNGQGPHQWHREPQNQFLPFQQKNIMTWFGPPEPQFFRPPLIPHPPQEMRPVGPCFPNQGVRGFHFGHYPPPLPSYRFGDIMSDHNDCSLSSEERVRALTKLGSSVDVSEDVPPRRYFRSGMEIIRMANIYAEEGNVEHAFILYNKYITLFIEKLPRHREYKTANIPEKKETMRKLKEVAFPKAEELKKLLLKQYDKDHAEYLVRKRVEDEAQAREVAKQRELEAEKQRLAEQQQRQREQEQLSAFEEMIRRQALEKERQRIVQEFSVPVSPTSPRDLLVPDVQGPPQASFSPPTTPGGTPNHVSQPSSLPAFDRSLKPSVSVSAGHSALVNGLRQLFVPAELCQRFLKLADANTARAVETCGILCGKLMKNAFTVTHVIVPKQCGGPDYCDTENEEELFLIQDQNDLITLGWIHASQHVTITDGSVTMMDLR</sequence>
<dbReference type="PROSITE" id="PS50249">
    <property type="entry name" value="MPN"/>
    <property type="match status" value="1"/>
</dbReference>
<dbReference type="EMBL" id="QBIY01012534">
    <property type="protein sequence ID" value="RXN24501.1"/>
    <property type="molecule type" value="Genomic_DNA"/>
</dbReference>
<dbReference type="InterPro" id="IPR016130">
    <property type="entry name" value="Tyr_Pase_AS"/>
</dbReference>
<proteinExistence type="evidence at protein level"/>
<dbReference type="InterPro" id="IPR015063">
    <property type="entry name" value="USP8_dimer"/>
</dbReference>
<dbReference type="PROSITE" id="PS50056">
    <property type="entry name" value="TYR_PHOSPHATASE_2"/>
    <property type="match status" value="1"/>
</dbReference>
<feature type="region of interest" description="Disordered" evidence="2">
    <location>
        <begin position="467"/>
        <end position="511"/>
    </location>
</feature>
<evidence type="ECO:0000313" key="6">
    <source>
        <dbReference type="Proteomes" id="UP000290572"/>
    </source>
</evidence>
<dbReference type="Gene3D" id="3.40.140.10">
    <property type="entry name" value="Cytidine Deaminase, domain 2"/>
    <property type="match status" value="1"/>
</dbReference>
<gene>
    <name evidence="5" type="ORF">ROHU_022183</name>
</gene>
<dbReference type="PANTHER" id="PTHR12947:SF8">
    <property type="entry name" value="STAM-BINDING PROTEIN"/>
    <property type="match status" value="1"/>
</dbReference>
<reference evidence="5 6" key="1">
    <citation type="submission" date="2018-03" db="EMBL/GenBank/DDBJ databases">
        <title>Draft genome sequence of Rohu Carp (Labeo rohita).</title>
        <authorList>
            <person name="Das P."/>
            <person name="Kushwaha B."/>
            <person name="Joshi C.G."/>
            <person name="Kumar D."/>
            <person name="Nagpure N.S."/>
            <person name="Sahoo L."/>
            <person name="Das S.P."/>
            <person name="Bit A."/>
            <person name="Patnaik S."/>
            <person name="Meher P.K."/>
            <person name="Jayasankar P."/>
            <person name="Koringa P.G."/>
            <person name="Patel N.V."/>
            <person name="Hinsu A.T."/>
            <person name="Kumar R."/>
            <person name="Pandey M."/>
            <person name="Agarwal S."/>
            <person name="Srivastava S."/>
            <person name="Singh M."/>
            <person name="Iquebal M.A."/>
            <person name="Jaiswal S."/>
            <person name="Angadi U.B."/>
            <person name="Kumar N."/>
            <person name="Raza M."/>
            <person name="Shah T.M."/>
            <person name="Rai A."/>
            <person name="Jena J.K."/>
        </authorList>
    </citation>
    <scope>NUCLEOTIDE SEQUENCE [LARGE SCALE GENOMIC DNA]</scope>
    <source>
        <strain evidence="5">DASCIFA01</strain>
        <tissue evidence="5">Testis</tissue>
    </source>
</reference>